<dbReference type="PANTHER" id="PTHR48111">
    <property type="entry name" value="REGULATOR OF RPOS"/>
    <property type="match status" value="1"/>
</dbReference>
<dbReference type="GO" id="GO:0006355">
    <property type="term" value="P:regulation of DNA-templated transcription"/>
    <property type="evidence" value="ECO:0007669"/>
    <property type="project" value="InterPro"/>
</dbReference>
<evidence type="ECO:0000256" key="7">
    <source>
        <dbReference type="ARBA" id="ARBA00023163"/>
    </source>
</evidence>
<dbReference type="Pfam" id="PF00486">
    <property type="entry name" value="Trans_reg_C"/>
    <property type="match status" value="1"/>
</dbReference>
<dbReference type="PROSITE" id="PS51755">
    <property type="entry name" value="OMPR_PHOB"/>
    <property type="match status" value="1"/>
</dbReference>
<evidence type="ECO:0000256" key="5">
    <source>
        <dbReference type="ARBA" id="ARBA00023015"/>
    </source>
</evidence>
<sequence>MQESETLRKDGGALSNKRPPRILVVDDDSRLRDLLRQFLTNNGFHVSVAENAEQMNRLWLRERFDAVVLDVMMPGEDGISILKRIRASNDTTPILMLTAKGEDIDRILGLELGADDYLPKPYNPRELLARLHAILRRREPVDPPGAPSKEDEVVRFGNFSLDLGTRKLSKGDEEIPLTTGEFAVLKTFARHPRVPLSRDKLMEMARGREYEAFDRSLDVQVSRLRKIIEPDPSKPRYLQTVWGLGYVFIPDGASDAQDKK</sequence>
<dbReference type="Gene3D" id="1.10.10.10">
    <property type="entry name" value="Winged helix-like DNA-binding domain superfamily/Winged helix DNA-binding domain"/>
    <property type="match status" value="1"/>
</dbReference>
<evidence type="ECO:0000313" key="9">
    <source>
        <dbReference type="Proteomes" id="UP000462362"/>
    </source>
</evidence>
<dbReference type="EMBL" id="WNCL01000002">
    <property type="protein sequence ID" value="MTU42198.1"/>
    <property type="molecule type" value="Genomic_DNA"/>
</dbReference>
<dbReference type="PANTHER" id="PTHR48111:SF4">
    <property type="entry name" value="DNA-BINDING DUAL TRANSCRIPTIONAL REGULATOR OMPR"/>
    <property type="match status" value="1"/>
</dbReference>
<comment type="subcellular location">
    <subcellularLocation>
        <location evidence="1">Cytoplasm</location>
    </subcellularLocation>
</comment>
<dbReference type="InterPro" id="IPR001789">
    <property type="entry name" value="Sig_transdc_resp-reg_receiver"/>
</dbReference>
<dbReference type="InterPro" id="IPR001867">
    <property type="entry name" value="OmpR/PhoB-type_DNA-bd"/>
</dbReference>
<dbReference type="GO" id="GO:0005829">
    <property type="term" value="C:cytosol"/>
    <property type="evidence" value="ECO:0007669"/>
    <property type="project" value="TreeGrafter"/>
</dbReference>
<name>A0A6I3S507_9BURK</name>
<protein>
    <submittedName>
        <fullName evidence="8">Two-component system response regulator OmpR</fullName>
    </submittedName>
</protein>
<dbReference type="Proteomes" id="UP000462362">
    <property type="component" value="Unassembled WGS sequence"/>
</dbReference>
<evidence type="ECO:0000313" key="8">
    <source>
        <dbReference type="EMBL" id="MTU42198.1"/>
    </source>
</evidence>
<organism evidence="8 9">
    <name type="scientific">Parasutterella excrementihominis</name>
    <dbReference type="NCBI Taxonomy" id="487175"/>
    <lineage>
        <taxon>Bacteria</taxon>
        <taxon>Pseudomonadati</taxon>
        <taxon>Pseudomonadota</taxon>
        <taxon>Betaproteobacteria</taxon>
        <taxon>Burkholderiales</taxon>
        <taxon>Sutterellaceae</taxon>
        <taxon>Parasutterella</taxon>
    </lineage>
</organism>
<dbReference type="SMART" id="SM00862">
    <property type="entry name" value="Trans_reg_C"/>
    <property type="match status" value="1"/>
</dbReference>
<dbReference type="Pfam" id="PF00072">
    <property type="entry name" value="Response_reg"/>
    <property type="match status" value="1"/>
</dbReference>
<dbReference type="InterPro" id="IPR036388">
    <property type="entry name" value="WH-like_DNA-bd_sf"/>
</dbReference>
<dbReference type="InterPro" id="IPR016032">
    <property type="entry name" value="Sig_transdc_resp-reg_C-effctor"/>
</dbReference>
<dbReference type="InterPro" id="IPR011006">
    <property type="entry name" value="CheY-like_superfamily"/>
</dbReference>
<dbReference type="NCBIfam" id="NF007005">
    <property type="entry name" value="PRK09468.1"/>
    <property type="match status" value="1"/>
</dbReference>
<dbReference type="PROSITE" id="PS50110">
    <property type="entry name" value="RESPONSE_REGULATORY"/>
    <property type="match status" value="1"/>
</dbReference>
<evidence type="ECO:0000256" key="3">
    <source>
        <dbReference type="ARBA" id="ARBA00022553"/>
    </source>
</evidence>
<dbReference type="Gene3D" id="6.10.250.690">
    <property type="match status" value="1"/>
</dbReference>
<dbReference type="Gene3D" id="3.40.50.2300">
    <property type="match status" value="1"/>
</dbReference>
<keyword evidence="3" id="KW-0597">Phosphoprotein</keyword>
<accession>A0A6I3S507</accession>
<evidence type="ECO:0000256" key="4">
    <source>
        <dbReference type="ARBA" id="ARBA00023012"/>
    </source>
</evidence>
<dbReference type="SMART" id="SM00448">
    <property type="entry name" value="REC"/>
    <property type="match status" value="1"/>
</dbReference>
<keyword evidence="5" id="KW-0805">Transcription regulation</keyword>
<dbReference type="GO" id="GO:0032993">
    <property type="term" value="C:protein-DNA complex"/>
    <property type="evidence" value="ECO:0007669"/>
    <property type="project" value="TreeGrafter"/>
</dbReference>
<dbReference type="GO" id="GO:0000156">
    <property type="term" value="F:phosphorelay response regulator activity"/>
    <property type="evidence" value="ECO:0007669"/>
    <property type="project" value="TreeGrafter"/>
</dbReference>
<dbReference type="AlphaFoldDB" id="A0A6I3S507"/>
<dbReference type="CDD" id="cd00383">
    <property type="entry name" value="trans_reg_C"/>
    <property type="match status" value="1"/>
</dbReference>
<dbReference type="SUPFAM" id="SSF52172">
    <property type="entry name" value="CheY-like"/>
    <property type="match status" value="1"/>
</dbReference>
<dbReference type="GeneID" id="43349571"/>
<evidence type="ECO:0000256" key="1">
    <source>
        <dbReference type="ARBA" id="ARBA00004496"/>
    </source>
</evidence>
<evidence type="ECO:0000256" key="2">
    <source>
        <dbReference type="ARBA" id="ARBA00022490"/>
    </source>
</evidence>
<dbReference type="FunFam" id="3.40.50.2300:FF:000001">
    <property type="entry name" value="DNA-binding response regulator PhoB"/>
    <property type="match status" value="1"/>
</dbReference>
<dbReference type="SUPFAM" id="SSF46894">
    <property type="entry name" value="C-terminal effector domain of the bipartite response regulators"/>
    <property type="match status" value="1"/>
</dbReference>
<evidence type="ECO:0000256" key="6">
    <source>
        <dbReference type="ARBA" id="ARBA00023125"/>
    </source>
</evidence>
<reference evidence="8 9" key="1">
    <citation type="journal article" date="2019" name="Nat. Med.">
        <title>A library of human gut bacterial isolates paired with longitudinal multiomics data enables mechanistic microbiome research.</title>
        <authorList>
            <person name="Poyet M."/>
            <person name="Groussin M."/>
            <person name="Gibbons S.M."/>
            <person name="Avila-Pacheco J."/>
            <person name="Jiang X."/>
            <person name="Kearney S.M."/>
            <person name="Perrotta A.R."/>
            <person name="Berdy B."/>
            <person name="Zhao S."/>
            <person name="Lieberman T.D."/>
            <person name="Swanson P.K."/>
            <person name="Smith M."/>
            <person name="Roesemann S."/>
            <person name="Alexander J.E."/>
            <person name="Rich S.A."/>
            <person name="Livny J."/>
            <person name="Vlamakis H."/>
            <person name="Clish C."/>
            <person name="Bullock K."/>
            <person name="Deik A."/>
            <person name="Scott J."/>
            <person name="Pierce K.A."/>
            <person name="Xavier R.J."/>
            <person name="Alm E.J."/>
        </authorList>
    </citation>
    <scope>NUCLEOTIDE SEQUENCE [LARGE SCALE GENOMIC DNA]</scope>
    <source>
        <strain evidence="8 9">BIOML-A2</strain>
    </source>
</reference>
<dbReference type="FunFam" id="1.10.10.10:FF:000099">
    <property type="entry name" value="Two-component system response regulator TorR"/>
    <property type="match status" value="1"/>
</dbReference>
<gene>
    <name evidence="8" type="primary">ompR</name>
    <name evidence="8" type="ORF">GMD42_00885</name>
</gene>
<dbReference type="InterPro" id="IPR039420">
    <property type="entry name" value="WalR-like"/>
</dbReference>
<comment type="caution">
    <text evidence="8">The sequence shown here is derived from an EMBL/GenBank/DDBJ whole genome shotgun (WGS) entry which is preliminary data.</text>
</comment>
<dbReference type="GO" id="GO:0000976">
    <property type="term" value="F:transcription cis-regulatory region binding"/>
    <property type="evidence" value="ECO:0007669"/>
    <property type="project" value="TreeGrafter"/>
</dbReference>
<dbReference type="RefSeq" id="WP_008864815.1">
    <property type="nucleotide sequence ID" value="NZ_CAKVUT010000105.1"/>
</dbReference>
<proteinExistence type="predicted"/>
<keyword evidence="4" id="KW-0902">Two-component regulatory system</keyword>
<keyword evidence="6" id="KW-0238">DNA-binding</keyword>
<keyword evidence="7" id="KW-0804">Transcription</keyword>
<keyword evidence="2" id="KW-0963">Cytoplasm</keyword>